<evidence type="ECO:0000313" key="3">
    <source>
        <dbReference type="Proteomes" id="UP001059934"/>
    </source>
</evidence>
<dbReference type="Pfam" id="PF12680">
    <property type="entry name" value="SnoaL_2"/>
    <property type="match status" value="1"/>
</dbReference>
<name>A0ABY5TUJ5_9GAMM</name>
<protein>
    <submittedName>
        <fullName evidence="2">Nuclear transport factor 2 family protein</fullName>
    </submittedName>
</protein>
<dbReference type="Proteomes" id="UP001059934">
    <property type="component" value="Chromosome"/>
</dbReference>
<feature type="domain" description="SnoaL-like" evidence="1">
    <location>
        <begin position="26"/>
        <end position="125"/>
    </location>
</feature>
<accession>A0ABY5TUJ5</accession>
<sequence>MSTELDTPQIPKQKTGLDRALAQRLVDDYLRLLVLDDAEGIGALYHPEARLEDPVGSTPLVGREAIVGFYSNGLSGIDAAELSGPIRVAGNEVAFAFNLHMKIKGQSFAMDIIDVFVIEAEQIVSMRAFWSRENMRAV</sequence>
<reference evidence="2" key="1">
    <citation type="submission" date="2022-08" db="EMBL/GenBank/DDBJ databases">
        <title>Catabolic pathway analysis in culturable SAR92 clade bacteria reveals their overlooked roles in DMSP degradation in coastal seas.</title>
        <authorList>
            <person name="He X."/>
            <person name="Zhang X."/>
            <person name="Zhang Y."/>
        </authorList>
    </citation>
    <scope>NUCLEOTIDE SEQUENCE</scope>
    <source>
        <strain evidence="2">H455</strain>
    </source>
</reference>
<proteinExistence type="predicted"/>
<evidence type="ECO:0000259" key="1">
    <source>
        <dbReference type="Pfam" id="PF12680"/>
    </source>
</evidence>
<dbReference type="Gene3D" id="3.10.450.50">
    <property type="match status" value="1"/>
</dbReference>
<keyword evidence="3" id="KW-1185">Reference proteome</keyword>
<dbReference type="InterPro" id="IPR037401">
    <property type="entry name" value="SnoaL-like"/>
</dbReference>
<gene>
    <name evidence="2" type="ORF">NYF23_04370</name>
</gene>
<dbReference type="SUPFAM" id="SSF54427">
    <property type="entry name" value="NTF2-like"/>
    <property type="match status" value="1"/>
</dbReference>
<organism evidence="2 3">
    <name type="scientific">SAR92 clade bacterium H455</name>
    <dbReference type="NCBI Taxonomy" id="2974818"/>
    <lineage>
        <taxon>Bacteria</taxon>
        <taxon>Pseudomonadati</taxon>
        <taxon>Pseudomonadota</taxon>
        <taxon>Gammaproteobacteria</taxon>
        <taxon>Cellvibrionales</taxon>
        <taxon>Porticoccaceae</taxon>
        <taxon>SAR92 clade</taxon>
    </lineage>
</organism>
<dbReference type="EMBL" id="CP103416">
    <property type="protein sequence ID" value="UVW35849.1"/>
    <property type="molecule type" value="Genomic_DNA"/>
</dbReference>
<dbReference type="InterPro" id="IPR032710">
    <property type="entry name" value="NTF2-like_dom_sf"/>
</dbReference>
<evidence type="ECO:0000313" key="2">
    <source>
        <dbReference type="EMBL" id="UVW35849.1"/>
    </source>
</evidence>